<organism evidence="1 2">
    <name type="scientific">Circinella minor</name>
    <dbReference type="NCBI Taxonomy" id="1195481"/>
    <lineage>
        <taxon>Eukaryota</taxon>
        <taxon>Fungi</taxon>
        <taxon>Fungi incertae sedis</taxon>
        <taxon>Mucoromycota</taxon>
        <taxon>Mucoromycotina</taxon>
        <taxon>Mucoromycetes</taxon>
        <taxon>Mucorales</taxon>
        <taxon>Lichtheimiaceae</taxon>
        <taxon>Circinella</taxon>
    </lineage>
</organism>
<dbReference type="Pfam" id="PF18758">
    <property type="entry name" value="KDZ"/>
    <property type="match status" value="2"/>
</dbReference>
<keyword evidence="2" id="KW-1185">Reference proteome</keyword>
<evidence type="ECO:0000313" key="2">
    <source>
        <dbReference type="Proteomes" id="UP000646827"/>
    </source>
</evidence>
<dbReference type="EMBL" id="JAEPRB010000569">
    <property type="protein sequence ID" value="KAG2214876.1"/>
    <property type="molecule type" value="Genomic_DNA"/>
</dbReference>
<accession>A0A8H7RS52</accession>
<sequence>MKMVIEDHLEIANNLIKSDICHACMYQNLNDASSPLCVALDGNFSLRRLANVSDDSGDIILDPNYQSIKNYWIAEQFPVEPVRRTNTQQRPSCSSFKALSRQRKGNARGLDETGIFGSTCARYGFPLFFMSMRGGESNGMTFEDLKDIPMAVPVFYAYSHGAVCQSSYHPRLLLFGLTDAEWLERLWAATGSFSPQTKYSGPIKRKLMLTCAFNAFKDEKIENIGRVLKNKFSRANIVKNEAEKALENYSMDRLKELWEDFLSNRQAEIPSQDSNFNETKEALRNAVAKYDWTLEILRVQGLGHRRAQVYSQQAKNALKKVQIALAKYIAANSDVSETLTVQTVLGKNSSFRSECNIFHHPIYPFEQYHRYQRAVEELKMLKKEADSVVAFGREAVKLLENALAFLNEKTDANLQELGEKVYLREKLENIEVWLYDQCNQLSDVREINNATHMSVENDENIEHGIMNMIRDDNNDIEDDELLHLVNQTN</sequence>
<dbReference type="Proteomes" id="UP000646827">
    <property type="component" value="Unassembled WGS sequence"/>
</dbReference>
<dbReference type="PANTHER" id="PTHR33096">
    <property type="entry name" value="CXC2 DOMAIN-CONTAINING PROTEIN"/>
    <property type="match status" value="1"/>
</dbReference>
<comment type="caution">
    <text evidence="1">The sequence shown here is derived from an EMBL/GenBank/DDBJ whole genome shotgun (WGS) entry which is preliminary data.</text>
</comment>
<name>A0A8H7RS52_9FUNG</name>
<gene>
    <name evidence="1" type="ORF">INT45_006345</name>
</gene>
<protein>
    <submittedName>
        <fullName evidence="1">Uncharacterized protein</fullName>
    </submittedName>
</protein>
<dbReference type="AlphaFoldDB" id="A0A8H7RS52"/>
<reference evidence="1 2" key="1">
    <citation type="submission" date="2020-12" db="EMBL/GenBank/DDBJ databases">
        <title>Metabolic potential, ecology and presence of endohyphal bacteria is reflected in genomic diversity of Mucoromycotina.</title>
        <authorList>
            <person name="Muszewska A."/>
            <person name="Okrasinska A."/>
            <person name="Steczkiewicz K."/>
            <person name="Drgas O."/>
            <person name="Orlowska M."/>
            <person name="Perlinska-Lenart U."/>
            <person name="Aleksandrzak-Piekarczyk T."/>
            <person name="Szatraj K."/>
            <person name="Zielenkiewicz U."/>
            <person name="Pilsyk S."/>
            <person name="Malc E."/>
            <person name="Mieczkowski P."/>
            <person name="Kruszewska J.S."/>
            <person name="Biernat P."/>
            <person name="Pawlowska J."/>
        </authorList>
    </citation>
    <scope>NUCLEOTIDE SEQUENCE [LARGE SCALE GENOMIC DNA]</scope>
    <source>
        <strain evidence="1 2">CBS 142.35</strain>
    </source>
</reference>
<evidence type="ECO:0000313" key="1">
    <source>
        <dbReference type="EMBL" id="KAG2214876.1"/>
    </source>
</evidence>
<dbReference type="PANTHER" id="PTHR33096:SF1">
    <property type="entry name" value="CXC1-LIKE CYSTEINE CLUSTER ASSOCIATED WITH KDZ TRANSPOSASES DOMAIN-CONTAINING PROTEIN"/>
    <property type="match status" value="1"/>
</dbReference>
<dbReference type="OrthoDB" id="3261436at2759"/>
<proteinExistence type="predicted"/>
<dbReference type="InterPro" id="IPR040521">
    <property type="entry name" value="KDZ"/>
</dbReference>